<sequence>MEFEIKPDPEHELRNFQLLIHNATTGRNIQKIESLIKDKSDDYIKKCLNMLSDHNPLVEACERGFHDIVRLFVRLGAEPLFSFCRKSHLTALEIAVKRLGSLDVLRAIVEATDFDLKLASERVEIPLVFLACQSSNLKMVNYLCEHGLSVQDRDREGLTCLMKPEFYKTEESRNVFKYLVEHGLSVDATTTDGQTALHFAAKAKNYHLVQLLIDSGAKLSPDKHGSSPLIATALLTTFEDPDRDIFELLLNYANDEKTRNDALLLNAATIIMEGSFNYRLKLYNKDDKSPSNYLKSVLEADLSEKKEEIDEDIEPNPAYDSLWEARSYKEFDEAEDFWRFEMMQCLIIRERILGPAHPEIRTSLYRLLQNKTGIHRVEISDAMLLYTLSLYHRYEPEISCDLTRIFDLNYRRVQDLPAGWASVKQNRPVLDFLIDFFDDICLALERSYQEKLNDPYNYLVRLPEAAISIYQKIKDEVPSHSEKTDPAVVLDLSRFSSIVNLLKFPLFHLKKIIENPELIPVFASAGANVNAKNYDNQTALASMFYSRFKRRPETDSDSDDEDDDSDDYYDYDSQVFVRDKTTRRVFRHLQKHEDVEDLFVLGNYITLQDMCAEVVEATYKKEYLQKKLPSHLSRYLGL</sequence>
<protein>
    <submittedName>
        <fullName evidence="4">Uncharacterized protein</fullName>
    </submittedName>
</protein>
<proteinExistence type="predicted"/>
<evidence type="ECO:0000256" key="1">
    <source>
        <dbReference type="ARBA" id="ARBA00022737"/>
    </source>
</evidence>
<keyword evidence="2 3" id="KW-0040">ANK repeat</keyword>
<dbReference type="PANTHER" id="PTHR24166:SF48">
    <property type="entry name" value="PROTEIN VAPYRIN"/>
    <property type="match status" value="1"/>
</dbReference>
<name>A0A8S1H2A0_9PELO</name>
<gene>
    <name evidence="4" type="ORF">CAUJ_LOCUS5396</name>
</gene>
<dbReference type="Proteomes" id="UP000835052">
    <property type="component" value="Unassembled WGS sequence"/>
</dbReference>
<dbReference type="Pfam" id="PF12796">
    <property type="entry name" value="Ank_2"/>
    <property type="match status" value="1"/>
</dbReference>
<comment type="caution">
    <text evidence="4">The sequence shown here is derived from an EMBL/GenBank/DDBJ whole genome shotgun (WGS) entry which is preliminary data.</text>
</comment>
<reference evidence="4" key="1">
    <citation type="submission" date="2020-10" db="EMBL/GenBank/DDBJ databases">
        <authorList>
            <person name="Kikuchi T."/>
        </authorList>
    </citation>
    <scope>NUCLEOTIDE SEQUENCE</scope>
    <source>
        <strain evidence="4">NKZ352</strain>
    </source>
</reference>
<dbReference type="InterPro" id="IPR050889">
    <property type="entry name" value="Dendritic_Spine_Reg/Scaffold"/>
</dbReference>
<keyword evidence="1" id="KW-0677">Repeat</keyword>
<dbReference type="SMART" id="SM00248">
    <property type="entry name" value="ANK"/>
    <property type="match status" value="6"/>
</dbReference>
<accession>A0A8S1H2A0</accession>
<feature type="repeat" description="ANK" evidence="3">
    <location>
        <begin position="192"/>
        <end position="224"/>
    </location>
</feature>
<dbReference type="InterPro" id="IPR002110">
    <property type="entry name" value="Ankyrin_rpt"/>
</dbReference>
<keyword evidence="5" id="KW-1185">Reference proteome</keyword>
<evidence type="ECO:0000313" key="4">
    <source>
        <dbReference type="EMBL" id="CAD6189477.1"/>
    </source>
</evidence>
<evidence type="ECO:0000313" key="5">
    <source>
        <dbReference type="Proteomes" id="UP000835052"/>
    </source>
</evidence>
<dbReference type="PANTHER" id="PTHR24166">
    <property type="entry name" value="ROLLING PEBBLES, ISOFORM B"/>
    <property type="match status" value="1"/>
</dbReference>
<evidence type="ECO:0000256" key="3">
    <source>
        <dbReference type="PROSITE-ProRule" id="PRU00023"/>
    </source>
</evidence>
<dbReference type="PROSITE" id="PS50088">
    <property type="entry name" value="ANK_REPEAT"/>
    <property type="match status" value="1"/>
</dbReference>
<dbReference type="SUPFAM" id="SSF48403">
    <property type="entry name" value="Ankyrin repeat"/>
    <property type="match status" value="1"/>
</dbReference>
<organism evidence="4 5">
    <name type="scientific">Caenorhabditis auriculariae</name>
    <dbReference type="NCBI Taxonomy" id="2777116"/>
    <lineage>
        <taxon>Eukaryota</taxon>
        <taxon>Metazoa</taxon>
        <taxon>Ecdysozoa</taxon>
        <taxon>Nematoda</taxon>
        <taxon>Chromadorea</taxon>
        <taxon>Rhabditida</taxon>
        <taxon>Rhabditina</taxon>
        <taxon>Rhabditomorpha</taxon>
        <taxon>Rhabditoidea</taxon>
        <taxon>Rhabditidae</taxon>
        <taxon>Peloderinae</taxon>
        <taxon>Caenorhabditis</taxon>
    </lineage>
</organism>
<dbReference type="OrthoDB" id="539213at2759"/>
<dbReference type="AlphaFoldDB" id="A0A8S1H2A0"/>
<dbReference type="EMBL" id="CAJGYM010000011">
    <property type="protein sequence ID" value="CAD6189477.1"/>
    <property type="molecule type" value="Genomic_DNA"/>
</dbReference>
<dbReference type="PROSITE" id="PS50297">
    <property type="entry name" value="ANK_REP_REGION"/>
    <property type="match status" value="1"/>
</dbReference>
<dbReference type="Gene3D" id="1.25.40.20">
    <property type="entry name" value="Ankyrin repeat-containing domain"/>
    <property type="match status" value="1"/>
</dbReference>
<evidence type="ECO:0000256" key="2">
    <source>
        <dbReference type="ARBA" id="ARBA00023043"/>
    </source>
</evidence>
<dbReference type="InterPro" id="IPR036770">
    <property type="entry name" value="Ankyrin_rpt-contain_sf"/>
</dbReference>